<dbReference type="EMBL" id="MU069531">
    <property type="protein sequence ID" value="KAF5839841.1"/>
    <property type="molecule type" value="Genomic_DNA"/>
</dbReference>
<keyword evidence="2" id="KW-0472">Membrane</keyword>
<accession>A0ABQ7GZ01</accession>
<evidence type="ECO:0000256" key="2">
    <source>
        <dbReference type="RuleBase" id="RU363103"/>
    </source>
</evidence>
<dbReference type="Pfam" id="PF05071">
    <property type="entry name" value="NDUFA12"/>
    <property type="match status" value="1"/>
</dbReference>
<evidence type="ECO:0000313" key="4">
    <source>
        <dbReference type="Proteomes" id="UP000815325"/>
    </source>
</evidence>
<dbReference type="PANTHER" id="PTHR12910:SF2">
    <property type="entry name" value="NADH DEHYDROGENASE [UBIQUINONE] 1 ALPHA SUBCOMPLEX SUBUNIT 12"/>
    <property type="match status" value="1"/>
</dbReference>
<comment type="similarity">
    <text evidence="1 2">Belongs to the complex I NDUFA12 subunit family.</text>
</comment>
<dbReference type="PANTHER" id="PTHR12910">
    <property type="entry name" value="NADH-UBIQUINONE OXIDOREDUCTASE SUBUNIT B17.2"/>
    <property type="match status" value="1"/>
</dbReference>
<dbReference type="Proteomes" id="UP000815325">
    <property type="component" value="Unassembled WGS sequence"/>
</dbReference>
<comment type="function">
    <text evidence="2">Accessory subunit of the mitochondrial membrane respiratory chain NADH dehydrogenase (Complex I), that is believed not to be involved in catalysis. Complex I functions in the transfer of electrons from NADH to the respiratory chain. The immediate electron acceptor for the enzyme is believed to be ubiquinone.</text>
</comment>
<sequence>MSLRQHLAKVIEGNEVKDLKGFAKWMLSWEGVKMLGDGNIGFIKLIKGPTAGTYVGQDHYGNKYYENNNLQYDRKRWVMYKDTFDYSSSTIPPEWHGWINYINDYTPHNHNFYKPHYMLPTEKTKTGTDGAYQPKGTWTTPKKRNWVKYSAWQPPQA</sequence>
<gene>
    <name evidence="3" type="ORF">DUNSADRAFT_18503</name>
</gene>
<dbReference type="InterPro" id="IPR007763">
    <property type="entry name" value="NDUFA12"/>
</dbReference>
<organism evidence="3 4">
    <name type="scientific">Dunaliella salina</name>
    <name type="common">Green alga</name>
    <name type="synonym">Protococcus salinus</name>
    <dbReference type="NCBI Taxonomy" id="3046"/>
    <lineage>
        <taxon>Eukaryota</taxon>
        <taxon>Viridiplantae</taxon>
        <taxon>Chlorophyta</taxon>
        <taxon>core chlorophytes</taxon>
        <taxon>Chlorophyceae</taxon>
        <taxon>CS clade</taxon>
        <taxon>Chlamydomonadales</taxon>
        <taxon>Dunaliellaceae</taxon>
        <taxon>Dunaliella</taxon>
    </lineage>
</organism>
<keyword evidence="2" id="KW-0679">Respiratory chain</keyword>
<protein>
    <recommendedName>
        <fullName evidence="2">NADH dehydrogenase [ubiquinone] 1 alpha subcomplex subunit 12</fullName>
    </recommendedName>
</protein>
<reference evidence="3" key="1">
    <citation type="submission" date="2017-08" db="EMBL/GenBank/DDBJ databases">
        <authorList>
            <person name="Polle J.E."/>
            <person name="Barry K."/>
            <person name="Cushman J."/>
            <person name="Schmutz J."/>
            <person name="Tran D."/>
            <person name="Hathwaick L.T."/>
            <person name="Yim W.C."/>
            <person name="Jenkins J."/>
            <person name="Mckie-Krisberg Z.M."/>
            <person name="Prochnik S."/>
            <person name="Lindquist E."/>
            <person name="Dockter R.B."/>
            <person name="Adam C."/>
            <person name="Molina H."/>
            <person name="Bunkerborg J."/>
            <person name="Jin E."/>
            <person name="Buchheim M."/>
            <person name="Magnuson J."/>
        </authorList>
    </citation>
    <scope>NUCLEOTIDE SEQUENCE</scope>
    <source>
        <strain evidence="3">CCAP 19/18</strain>
    </source>
</reference>
<keyword evidence="2" id="KW-0999">Mitochondrion inner membrane</keyword>
<keyword evidence="2" id="KW-0249">Electron transport</keyword>
<name>A0ABQ7GZ01_DUNSA</name>
<keyword evidence="4" id="KW-1185">Reference proteome</keyword>
<keyword evidence="2" id="KW-0813">Transport</keyword>
<keyword evidence="2" id="KW-0496">Mitochondrion</keyword>
<comment type="caution">
    <text evidence="3">The sequence shown here is derived from an EMBL/GenBank/DDBJ whole genome shotgun (WGS) entry which is preliminary data.</text>
</comment>
<proteinExistence type="inferred from homology"/>
<evidence type="ECO:0000256" key="1">
    <source>
        <dbReference type="ARBA" id="ARBA00007355"/>
    </source>
</evidence>
<comment type="subcellular location">
    <subcellularLocation>
        <location evidence="2">Mitochondrion inner membrane</location>
        <topology evidence="2">Peripheral membrane protein</topology>
        <orientation evidence="2">Matrix side</orientation>
    </subcellularLocation>
</comment>
<evidence type="ECO:0000313" key="3">
    <source>
        <dbReference type="EMBL" id="KAF5839841.1"/>
    </source>
</evidence>